<dbReference type="PANTHER" id="PTHR28072">
    <property type="entry name" value="CRUCIFORM CUTTING ENDONUCLEASE 1, MITOCHONDRIAL-RELATED"/>
    <property type="match status" value="1"/>
</dbReference>
<dbReference type="SUPFAM" id="SSF53098">
    <property type="entry name" value="Ribonuclease H-like"/>
    <property type="match status" value="1"/>
</dbReference>
<reference evidence="2 3" key="1">
    <citation type="submission" date="2024-05" db="EMBL/GenBank/DDBJ databases">
        <title>Long read based assembly of the Candida bracarensis genome reveals expanded adhesin content.</title>
        <authorList>
            <person name="Marcet-Houben M."/>
            <person name="Ksiezopolska E."/>
            <person name="Gabaldon T."/>
        </authorList>
    </citation>
    <scope>NUCLEOTIDE SEQUENCE [LARGE SCALE GENOMIC DNA]</scope>
    <source>
        <strain evidence="2 3">CBM6</strain>
    </source>
</reference>
<evidence type="ECO:0000313" key="2">
    <source>
        <dbReference type="EMBL" id="KAL3230732.1"/>
    </source>
</evidence>
<dbReference type="PANTHER" id="PTHR28072:SF1">
    <property type="entry name" value="CRUCIFORM CUTTING ENDONUCLEASE 1, MITOCHONDRIAL-RELATED"/>
    <property type="match status" value="1"/>
</dbReference>
<dbReference type="Proteomes" id="UP001623330">
    <property type="component" value="Unassembled WGS sequence"/>
</dbReference>
<protein>
    <submittedName>
        <fullName evidence="2">Mitochondrial RNA-splicing protein MRS1</fullName>
    </submittedName>
</protein>
<dbReference type="EMBL" id="JBEVYD010000009">
    <property type="protein sequence ID" value="KAL3230732.1"/>
    <property type="molecule type" value="Genomic_DNA"/>
</dbReference>
<dbReference type="InterPro" id="IPR015242">
    <property type="entry name" value="Ydc2_cat"/>
</dbReference>
<evidence type="ECO:0000313" key="3">
    <source>
        <dbReference type="Proteomes" id="UP001623330"/>
    </source>
</evidence>
<dbReference type="Pfam" id="PF09159">
    <property type="entry name" value="Ydc2-catalyt"/>
    <property type="match status" value="1"/>
</dbReference>
<comment type="caution">
    <text evidence="2">The sequence shown here is derived from an EMBL/GenBank/DDBJ whole genome shotgun (WGS) entry which is preliminary data.</text>
</comment>
<proteinExistence type="predicted"/>
<dbReference type="Gene3D" id="3.30.420.10">
    <property type="entry name" value="Ribonuclease H-like superfamily/Ribonuclease H"/>
    <property type="match status" value="1"/>
</dbReference>
<dbReference type="InterPro" id="IPR012337">
    <property type="entry name" value="RNaseH-like_sf"/>
</dbReference>
<name>A0ABR4NR62_9SACH</name>
<keyword evidence="3" id="KW-1185">Reference proteome</keyword>
<feature type="domain" description="Mitochondrial resolvase Ydc2 catalytic" evidence="1">
    <location>
        <begin position="63"/>
        <end position="291"/>
    </location>
</feature>
<dbReference type="InterPro" id="IPR036397">
    <property type="entry name" value="RNaseH_sf"/>
</dbReference>
<accession>A0ABR4NR62</accession>
<sequence length="307" mass="35163">MYSGSVARAVLGELKNETLKTVSVLIGAKVGLRKSDRVTNICAQLELLHGLQRRISGQERLVVTAIDAGVSNFAYCSFSIENQRRPVLLGWDKYQLEEKFMCSNEKLPLNPTNFTVLSQRICDHLLTLPYDSDLFAIERQRTRTVSSKFVLEPVLRSNILEYLLFSHLVGQSKAKGFSVLSSDPQKMVNYWIESAKADAKLTEKIEDKTSKRFRIKLVQDIILGALHNRPDRIIDIPETFQERFNEKKSRSLKLHHLIASDNYVMGAKKEDDLADSFLHSLIWFEWLKNYKVILDKIENGKASFLKV</sequence>
<evidence type="ECO:0000259" key="1">
    <source>
        <dbReference type="Pfam" id="PF09159"/>
    </source>
</evidence>
<dbReference type="CDD" id="cd16963">
    <property type="entry name" value="CCE1"/>
    <property type="match status" value="1"/>
</dbReference>
<gene>
    <name evidence="2" type="ORF">RNJ44_01181</name>
</gene>
<dbReference type="InterPro" id="IPR039197">
    <property type="entry name" value="Mrs1/Cce1"/>
</dbReference>
<organism evidence="2 3">
    <name type="scientific">Nakaseomyces bracarensis</name>
    <dbReference type="NCBI Taxonomy" id="273131"/>
    <lineage>
        <taxon>Eukaryota</taxon>
        <taxon>Fungi</taxon>
        <taxon>Dikarya</taxon>
        <taxon>Ascomycota</taxon>
        <taxon>Saccharomycotina</taxon>
        <taxon>Saccharomycetes</taxon>
        <taxon>Saccharomycetales</taxon>
        <taxon>Saccharomycetaceae</taxon>
        <taxon>Nakaseomyces</taxon>
    </lineage>
</organism>